<dbReference type="EMBL" id="JAULSY010000201">
    <property type="protein sequence ID" value="KAK0658525.1"/>
    <property type="molecule type" value="Genomic_DNA"/>
</dbReference>
<dbReference type="InterPro" id="IPR050121">
    <property type="entry name" value="Cytochrome_P450_monoxygenase"/>
</dbReference>
<dbReference type="PRINTS" id="PR00463">
    <property type="entry name" value="EP450I"/>
</dbReference>
<keyword evidence="3 6" id="KW-0349">Heme</keyword>
<dbReference type="InterPro" id="IPR001128">
    <property type="entry name" value="Cyt_P450"/>
</dbReference>
<dbReference type="InterPro" id="IPR002401">
    <property type="entry name" value="Cyt_P450_E_grp-I"/>
</dbReference>
<comment type="cofactor">
    <cofactor evidence="1 6">
        <name>heme</name>
        <dbReference type="ChEBI" id="CHEBI:30413"/>
    </cofactor>
</comment>
<evidence type="ECO:0000256" key="4">
    <source>
        <dbReference type="ARBA" id="ARBA00022723"/>
    </source>
</evidence>
<evidence type="ECO:0000313" key="9">
    <source>
        <dbReference type="Proteomes" id="UP001174997"/>
    </source>
</evidence>
<dbReference type="Gene3D" id="1.10.630.10">
    <property type="entry name" value="Cytochrome P450"/>
    <property type="match status" value="1"/>
</dbReference>
<dbReference type="GO" id="GO:0020037">
    <property type="term" value="F:heme binding"/>
    <property type="evidence" value="ECO:0007669"/>
    <property type="project" value="InterPro"/>
</dbReference>
<dbReference type="PANTHER" id="PTHR24305:SF232">
    <property type="entry name" value="P450, PUTATIVE (EUROFUNG)-RELATED"/>
    <property type="match status" value="1"/>
</dbReference>
<name>A0AA39YUP7_9PEZI</name>
<comment type="similarity">
    <text evidence="2">Belongs to the cytochrome P450 family.</text>
</comment>
<evidence type="ECO:0000256" key="3">
    <source>
        <dbReference type="ARBA" id="ARBA00022617"/>
    </source>
</evidence>
<feature type="binding site" description="axial binding residue" evidence="6">
    <location>
        <position position="780"/>
    </location>
    <ligand>
        <name>heme</name>
        <dbReference type="ChEBI" id="CHEBI:30413"/>
    </ligand>
    <ligandPart>
        <name>Fe</name>
        <dbReference type="ChEBI" id="CHEBI:18248"/>
    </ligandPart>
</feature>
<dbReference type="SUPFAM" id="SSF48264">
    <property type="entry name" value="Cytochrome P450"/>
    <property type="match status" value="1"/>
</dbReference>
<evidence type="ECO:0000256" key="6">
    <source>
        <dbReference type="PIRSR" id="PIRSR602401-1"/>
    </source>
</evidence>
<dbReference type="CDD" id="cd11060">
    <property type="entry name" value="CYP57A1-like"/>
    <property type="match status" value="1"/>
</dbReference>
<keyword evidence="5 6" id="KW-0408">Iron</keyword>
<feature type="compositionally biased region" description="Low complexity" evidence="7">
    <location>
        <begin position="1"/>
        <end position="12"/>
    </location>
</feature>
<proteinExistence type="inferred from homology"/>
<accession>A0AA39YUP7</accession>
<organism evidence="8 9">
    <name type="scientific">Cercophora samala</name>
    <dbReference type="NCBI Taxonomy" id="330535"/>
    <lineage>
        <taxon>Eukaryota</taxon>
        <taxon>Fungi</taxon>
        <taxon>Dikarya</taxon>
        <taxon>Ascomycota</taxon>
        <taxon>Pezizomycotina</taxon>
        <taxon>Sordariomycetes</taxon>
        <taxon>Sordariomycetidae</taxon>
        <taxon>Sordariales</taxon>
        <taxon>Lasiosphaeriaceae</taxon>
        <taxon>Cercophora</taxon>
    </lineage>
</organism>
<keyword evidence="4 6" id="KW-0479">Metal-binding</keyword>
<dbReference type="GO" id="GO:0004497">
    <property type="term" value="F:monooxygenase activity"/>
    <property type="evidence" value="ECO:0007669"/>
    <property type="project" value="InterPro"/>
</dbReference>
<dbReference type="SUPFAM" id="SSF56112">
    <property type="entry name" value="Protein kinase-like (PK-like)"/>
    <property type="match status" value="1"/>
</dbReference>
<gene>
    <name evidence="8" type="ORF">QBC41DRAFT_377511</name>
</gene>
<evidence type="ECO:0000256" key="2">
    <source>
        <dbReference type="ARBA" id="ARBA00010617"/>
    </source>
</evidence>
<dbReference type="AlphaFoldDB" id="A0AA39YUP7"/>
<dbReference type="Pfam" id="PF00067">
    <property type="entry name" value="p450"/>
    <property type="match status" value="1"/>
</dbReference>
<keyword evidence="9" id="KW-1185">Reference proteome</keyword>
<sequence>MPSPYSTSSPSPKRVHKRRKVEHEYGPARREAYVELVTRLWNPNAPRDNLDVVTSELNFARTQLDLLIRYVYEKDFPTVRCLVQSRGGVILEHHIRRTYLKITREACATHDDLDRALLPYAAKAWDFCYLGHGDAEAATAKVVEVARECLFAAKLEWTPYHSRNDRKWDYLLTQVIQSSSPHALNKYKLLASLQKEADQFAEWGIRDWFTTSGKNSFTKLSHNDLDPQNIMMRDGMPALIDFGGCALYGQRLQSYGTPGWYEETFRHSQKKHDEYALRKLGEWLKEKEEGNQWGKEKETVGESDEHKSSNPVVSNRAICPDTSVEADMLLSTRSEMDLLLNNGITFSWPLAIQVLSATLLSIIIYRRLLHPLHSIPGPPLASISRLWHILHILKGDQNIQLVSLHKKHGHFVRLAHNEVSVSHPDAIKKILGAQLQKGHWYRMTAIPDYRFQSPMAITDPKKKTEKSKAFASGYALTNILRSEPQLDNVISLLLSHLDRFATSGKEVHLDRYFTFTTFDLAGEILFSSPFGFLATGTDVGNAIANGYYLSMYASAMAFFYYVHVALLGNPLVTWLNILPYGHLFDTTIKAMETRLRDKRDEARFDSLEHWFRAMEKYPERVRWRDVQAVTVSTVGAASETVSCALQSFVYYMIRTPGAWERARREVLDLQEREGGGEGRVVSWGQARRLVYLQACLKEGLRMFAPVAMNLPRVVGPEGLEIGGRRFEGGTILSVNSWVMHFSEEIWGEDAGEFKPERWLREDAVELERWFMPWGYGYNSCPGQHIARLELSKIAATLVRDYDISKVDPRQEWKWQAFFTVVQHSWPCCIKST</sequence>
<dbReference type="PANTHER" id="PTHR24305">
    <property type="entry name" value="CYTOCHROME P450"/>
    <property type="match status" value="1"/>
</dbReference>
<dbReference type="InterPro" id="IPR036396">
    <property type="entry name" value="Cyt_P450_sf"/>
</dbReference>
<dbReference type="Proteomes" id="UP001174997">
    <property type="component" value="Unassembled WGS sequence"/>
</dbReference>
<dbReference type="GO" id="GO:0005506">
    <property type="term" value="F:iron ion binding"/>
    <property type="evidence" value="ECO:0007669"/>
    <property type="project" value="InterPro"/>
</dbReference>
<protein>
    <submittedName>
        <fullName evidence="8">Cytochrome P450</fullName>
    </submittedName>
</protein>
<evidence type="ECO:0000256" key="5">
    <source>
        <dbReference type="ARBA" id="ARBA00023004"/>
    </source>
</evidence>
<feature type="compositionally biased region" description="Basic and acidic residues" evidence="7">
    <location>
        <begin position="288"/>
        <end position="308"/>
    </location>
</feature>
<reference evidence="8" key="1">
    <citation type="submission" date="2023-06" db="EMBL/GenBank/DDBJ databases">
        <title>Genome-scale phylogeny and comparative genomics of the fungal order Sordariales.</title>
        <authorList>
            <consortium name="Lawrence Berkeley National Laboratory"/>
            <person name="Hensen N."/>
            <person name="Bonometti L."/>
            <person name="Westerberg I."/>
            <person name="Brannstrom I.O."/>
            <person name="Guillou S."/>
            <person name="Cros-Aarteil S."/>
            <person name="Calhoun S."/>
            <person name="Haridas S."/>
            <person name="Kuo A."/>
            <person name="Mondo S."/>
            <person name="Pangilinan J."/>
            <person name="Riley R."/>
            <person name="Labutti K."/>
            <person name="Andreopoulos B."/>
            <person name="Lipzen A."/>
            <person name="Chen C."/>
            <person name="Yanf M."/>
            <person name="Daum C."/>
            <person name="Ng V."/>
            <person name="Clum A."/>
            <person name="Steindorff A."/>
            <person name="Ohm R."/>
            <person name="Martin F."/>
            <person name="Silar P."/>
            <person name="Natvig D."/>
            <person name="Lalanne C."/>
            <person name="Gautier V."/>
            <person name="Ament-Velasquez S.L."/>
            <person name="Kruys A."/>
            <person name="Hutchinson M.I."/>
            <person name="Powell A.J."/>
            <person name="Barry K."/>
            <person name="Miller A.N."/>
            <person name="Grigoriev I.V."/>
            <person name="Debuchy R."/>
            <person name="Gladieux P."/>
            <person name="Thoren M.H."/>
            <person name="Johannesson H."/>
        </authorList>
    </citation>
    <scope>NUCLEOTIDE SEQUENCE</scope>
    <source>
        <strain evidence="8">CBS 307.81</strain>
    </source>
</reference>
<dbReference type="GO" id="GO:0016705">
    <property type="term" value="F:oxidoreductase activity, acting on paired donors, with incorporation or reduction of molecular oxygen"/>
    <property type="evidence" value="ECO:0007669"/>
    <property type="project" value="InterPro"/>
</dbReference>
<comment type="caution">
    <text evidence="8">The sequence shown here is derived from an EMBL/GenBank/DDBJ whole genome shotgun (WGS) entry which is preliminary data.</text>
</comment>
<feature type="region of interest" description="Disordered" evidence="7">
    <location>
        <begin position="288"/>
        <end position="315"/>
    </location>
</feature>
<dbReference type="InterPro" id="IPR011009">
    <property type="entry name" value="Kinase-like_dom_sf"/>
</dbReference>
<evidence type="ECO:0000256" key="7">
    <source>
        <dbReference type="SAM" id="MobiDB-lite"/>
    </source>
</evidence>
<evidence type="ECO:0000313" key="8">
    <source>
        <dbReference type="EMBL" id="KAK0658525.1"/>
    </source>
</evidence>
<feature type="region of interest" description="Disordered" evidence="7">
    <location>
        <begin position="1"/>
        <end position="23"/>
    </location>
</feature>
<evidence type="ECO:0000256" key="1">
    <source>
        <dbReference type="ARBA" id="ARBA00001971"/>
    </source>
</evidence>